<dbReference type="EMBL" id="BKCJ011095342">
    <property type="protein sequence ID" value="GFC84585.1"/>
    <property type="molecule type" value="Genomic_DNA"/>
</dbReference>
<sequence>SIPQESKDVNNDKVIAPGMFRINPDKTFRVAKKVPNTVSASARTKPLTVSQPPVITKKDVNSDLNGLSSTGVDNTKTRRPQPRSNTKNDRVPSASKSSQSKNKETEIEKHHRNLLLSKNNKHISSAYNNIKIDSQDVISKVVCAMCKKCLISVNHDQCLSTYVNGKNSCGKNQKAKVSVKEIQKKYQPKVARPKKVETRESLATPKPRKPRFLLRWSPTGKLFNQEGNLVDSSESKSKSNGDNACTSNVLEPKIKRFPNSTSLLDRLF</sequence>
<reference evidence="2" key="1">
    <citation type="journal article" date="2019" name="Sci. Rep.">
        <title>Draft genome of Tanacetum cinerariifolium, the natural source of mosquito coil.</title>
        <authorList>
            <person name="Yamashiro T."/>
            <person name="Shiraishi A."/>
            <person name="Satake H."/>
            <person name="Nakayama K."/>
        </authorList>
    </citation>
    <scope>NUCLEOTIDE SEQUENCE</scope>
</reference>
<feature type="compositionally biased region" description="Polar residues" evidence="1">
    <location>
        <begin position="36"/>
        <end position="53"/>
    </location>
</feature>
<accession>A0A699RF41</accession>
<feature type="region of interest" description="Disordered" evidence="1">
    <location>
        <begin position="225"/>
        <end position="245"/>
    </location>
</feature>
<feature type="non-terminal residue" evidence="2">
    <location>
        <position position="1"/>
    </location>
</feature>
<evidence type="ECO:0000313" key="2">
    <source>
        <dbReference type="EMBL" id="GFC84585.1"/>
    </source>
</evidence>
<protein>
    <recommendedName>
        <fullName evidence="3">Integrase, catalytic region, zinc finger, CCHC-type, peptidase aspartic, catalytic</fullName>
    </recommendedName>
</protein>
<dbReference type="AlphaFoldDB" id="A0A699RF41"/>
<name>A0A699RF41_TANCI</name>
<evidence type="ECO:0000256" key="1">
    <source>
        <dbReference type="SAM" id="MobiDB-lite"/>
    </source>
</evidence>
<evidence type="ECO:0008006" key="3">
    <source>
        <dbReference type="Google" id="ProtNLM"/>
    </source>
</evidence>
<comment type="caution">
    <text evidence="2">The sequence shown here is derived from an EMBL/GenBank/DDBJ whole genome shotgun (WGS) entry which is preliminary data.</text>
</comment>
<feature type="non-terminal residue" evidence="2">
    <location>
        <position position="268"/>
    </location>
</feature>
<feature type="region of interest" description="Disordered" evidence="1">
    <location>
        <begin position="1"/>
        <end position="116"/>
    </location>
</feature>
<feature type="compositionally biased region" description="Polar residues" evidence="1">
    <location>
        <begin position="62"/>
        <end position="74"/>
    </location>
</feature>
<gene>
    <name evidence="2" type="ORF">Tci_856555</name>
</gene>
<proteinExistence type="predicted"/>
<feature type="compositionally biased region" description="Basic and acidic residues" evidence="1">
    <location>
        <begin position="1"/>
        <end position="11"/>
    </location>
</feature>
<organism evidence="2">
    <name type="scientific">Tanacetum cinerariifolium</name>
    <name type="common">Dalmatian daisy</name>
    <name type="synonym">Chrysanthemum cinerariifolium</name>
    <dbReference type="NCBI Taxonomy" id="118510"/>
    <lineage>
        <taxon>Eukaryota</taxon>
        <taxon>Viridiplantae</taxon>
        <taxon>Streptophyta</taxon>
        <taxon>Embryophyta</taxon>
        <taxon>Tracheophyta</taxon>
        <taxon>Spermatophyta</taxon>
        <taxon>Magnoliopsida</taxon>
        <taxon>eudicotyledons</taxon>
        <taxon>Gunneridae</taxon>
        <taxon>Pentapetalae</taxon>
        <taxon>asterids</taxon>
        <taxon>campanulids</taxon>
        <taxon>Asterales</taxon>
        <taxon>Asteraceae</taxon>
        <taxon>Asteroideae</taxon>
        <taxon>Anthemideae</taxon>
        <taxon>Anthemidinae</taxon>
        <taxon>Tanacetum</taxon>
    </lineage>
</organism>